<dbReference type="PANTHER" id="PTHR33164">
    <property type="entry name" value="TRANSCRIPTIONAL REGULATOR, MARR FAMILY"/>
    <property type="match status" value="1"/>
</dbReference>
<dbReference type="RefSeq" id="WP_216456800.1">
    <property type="nucleotide sequence ID" value="NZ_JAHLQL010000002.1"/>
</dbReference>
<gene>
    <name evidence="2" type="ORF">KQI89_08840</name>
</gene>
<dbReference type="EMBL" id="JAHLQL010000002">
    <property type="protein sequence ID" value="MBU5591871.1"/>
    <property type="molecule type" value="Genomic_DNA"/>
</dbReference>
<dbReference type="PROSITE" id="PS50995">
    <property type="entry name" value="HTH_MARR_2"/>
    <property type="match status" value="1"/>
</dbReference>
<dbReference type="Proteomes" id="UP000736583">
    <property type="component" value="Unassembled WGS sequence"/>
</dbReference>
<feature type="domain" description="HTH marR-type" evidence="1">
    <location>
        <begin position="1"/>
        <end position="135"/>
    </location>
</feature>
<protein>
    <submittedName>
        <fullName evidence="2">MarR family transcriptional regulator</fullName>
    </submittedName>
</protein>
<evidence type="ECO:0000313" key="2">
    <source>
        <dbReference type="EMBL" id="MBU5591871.1"/>
    </source>
</evidence>
<dbReference type="CDD" id="cd00090">
    <property type="entry name" value="HTH_ARSR"/>
    <property type="match status" value="1"/>
</dbReference>
<reference evidence="2 3" key="1">
    <citation type="submission" date="2021-06" db="EMBL/GenBank/DDBJ databases">
        <authorList>
            <person name="Sun Q."/>
            <person name="Li D."/>
        </authorList>
    </citation>
    <scope>NUCLEOTIDE SEQUENCE [LARGE SCALE GENOMIC DNA]</scope>
    <source>
        <strain evidence="2 3">MSJ-4</strain>
    </source>
</reference>
<proteinExistence type="predicted"/>
<dbReference type="SMART" id="SM00347">
    <property type="entry name" value="HTH_MARR"/>
    <property type="match status" value="1"/>
</dbReference>
<dbReference type="Pfam" id="PF01047">
    <property type="entry name" value="MarR"/>
    <property type="match status" value="1"/>
</dbReference>
<sequence>MTIKEEFKKEYIAFQCKIVSHHNNFNIEGISSAQYNILDYLEKEGSKTTRDLAEALNITVSAVSKLNKKLLEKHMIMQTRDENDRRYFYNSITDEGRGFLKRAEASRNEIVKGIEDSLTDEELKEFIHICKKINESL</sequence>
<name>A0ABS6F054_9CLOT</name>
<dbReference type="InterPro" id="IPR011991">
    <property type="entry name" value="ArsR-like_HTH"/>
</dbReference>
<dbReference type="InterPro" id="IPR039422">
    <property type="entry name" value="MarR/SlyA-like"/>
</dbReference>
<dbReference type="InterPro" id="IPR000835">
    <property type="entry name" value="HTH_MarR-typ"/>
</dbReference>
<evidence type="ECO:0000259" key="1">
    <source>
        <dbReference type="PROSITE" id="PS50995"/>
    </source>
</evidence>
<organism evidence="2 3">
    <name type="scientific">Clostridium simiarum</name>
    <dbReference type="NCBI Taxonomy" id="2841506"/>
    <lineage>
        <taxon>Bacteria</taxon>
        <taxon>Bacillati</taxon>
        <taxon>Bacillota</taxon>
        <taxon>Clostridia</taxon>
        <taxon>Eubacteriales</taxon>
        <taxon>Clostridiaceae</taxon>
        <taxon>Clostridium</taxon>
    </lineage>
</organism>
<accession>A0ABS6F054</accession>
<comment type="caution">
    <text evidence="2">The sequence shown here is derived from an EMBL/GenBank/DDBJ whole genome shotgun (WGS) entry which is preliminary data.</text>
</comment>
<keyword evidence="3" id="KW-1185">Reference proteome</keyword>
<evidence type="ECO:0000313" key="3">
    <source>
        <dbReference type="Proteomes" id="UP000736583"/>
    </source>
</evidence>
<dbReference type="PANTHER" id="PTHR33164:SF101">
    <property type="entry name" value="TRANSCRIPTIONAL REPRESSOR MPRA"/>
    <property type="match status" value="1"/>
</dbReference>